<feature type="transmembrane region" description="Helical" evidence="7">
    <location>
        <begin position="20"/>
        <end position="41"/>
    </location>
</feature>
<evidence type="ECO:0000256" key="3">
    <source>
        <dbReference type="ARBA" id="ARBA00022692"/>
    </source>
</evidence>
<evidence type="ECO:0000256" key="1">
    <source>
        <dbReference type="ARBA" id="ARBA00022475"/>
    </source>
</evidence>
<keyword evidence="2" id="KW-0645">Protease</keyword>
<organism evidence="8 9">
    <name type="scientific">Exaiptasia diaphana</name>
    <name type="common">Tropical sea anemone</name>
    <name type="synonym">Aiptasia pulchella</name>
    <dbReference type="NCBI Taxonomy" id="2652724"/>
    <lineage>
        <taxon>Eukaryota</taxon>
        <taxon>Metazoa</taxon>
        <taxon>Cnidaria</taxon>
        <taxon>Anthozoa</taxon>
        <taxon>Hexacorallia</taxon>
        <taxon>Actiniaria</taxon>
        <taxon>Aiptasiidae</taxon>
        <taxon>Exaiptasia</taxon>
    </lineage>
</organism>
<keyword evidence="1" id="KW-1003">Cell membrane</keyword>
<keyword evidence="3 7" id="KW-0812">Transmembrane</keyword>
<dbReference type="KEGG" id="epa:110247351"/>
<dbReference type="AlphaFoldDB" id="A0A913XS99"/>
<dbReference type="InterPro" id="IPR001872">
    <property type="entry name" value="Peptidase_A8"/>
</dbReference>
<evidence type="ECO:0008006" key="10">
    <source>
        <dbReference type="Google" id="ProtNLM"/>
    </source>
</evidence>
<dbReference type="Proteomes" id="UP000887567">
    <property type="component" value="Unplaced"/>
</dbReference>
<evidence type="ECO:0000313" key="9">
    <source>
        <dbReference type="Proteomes" id="UP000887567"/>
    </source>
</evidence>
<dbReference type="EnsemblMetazoa" id="XM_021053778.1">
    <property type="protein sequence ID" value="XP_020909437.1"/>
    <property type="gene ID" value="LOC110247351"/>
</dbReference>
<dbReference type="OrthoDB" id="10557039at2759"/>
<keyword evidence="9" id="KW-1185">Reference proteome</keyword>
<protein>
    <recommendedName>
        <fullName evidence="10">Signal peptidase II</fullName>
    </recommendedName>
</protein>
<evidence type="ECO:0000256" key="4">
    <source>
        <dbReference type="ARBA" id="ARBA00022801"/>
    </source>
</evidence>
<evidence type="ECO:0000313" key="8">
    <source>
        <dbReference type="EnsemblMetazoa" id="XP_020909437.1"/>
    </source>
</evidence>
<dbReference type="PRINTS" id="PR00781">
    <property type="entry name" value="LIPOSIGPTASE"/>
</dbReference>
<evidence type="ECO:0000256" key="6">
    <source>
        <dbReference type="ARBA" id="ARBA00023136"/>
    </source>
</evidence>
<evidence type="ECO:0000256" key="2">
    <source>
        <dbReference type="ARBA" id="ARBA00022670"/>
    </source>
</evidence>
<dbReference type="RefSeq" id="XP_020909437.1">
    <property type="nucleotide sequence ID" value="XM_021053778.1"/>
</dbReference>
<feature type="transmembrane region" description="Helical" evidence="7">
    <location>
        <begin position="53"/>
        <end position="73"/>
    </location>
</feature>
<reference evidence="8" key="1">
    <citation type="submission" date="2022-11" db="UniProtKB">
        <authorList>
            <consortium name="EnsemblMetazoa"/>
        </authorList>
    </citation>
    <scope>IDENTIFICATION</scope>
</reference>
<keyword evidence="6 7" id="KW-0472">Membrane</keyword>
<dbReference type="PANTHER" id="PTHR33695">
    <property type="entry name" value="LIPOPROTEIN SIGNAL PEPTIDASE"/>
    <property type="match status" value="1"/>
</dbReference>
<dbReference type="GeneID" id="110247351"/>
<keyword evidence="4" id="KW-0378">Hydrolase</keyword>
<evidence type="ECO:0000256" key="5">
    <source>
        <dbReference type="ARBA" id="ARBA00022989"/>
    </source>
</evidence>
<evidence type="ECO:0000256" key="7">
    <source>
        <dbReference type="SAM" id="Phobius"/>
    </source>
</evidence>
<dbReference type="GO" id="GO:0004190">
    <property type="term" value="F:aspartic-type endopeptidase activity"/>
    <property type="evidence" value="ECO:0007669"/>
    <property type="project" value="InterPro"/>
</dbReference>
<proteinExistence type="predicted"/>
<dbReference type="GO" id="GO:0006508">
    <property type="term" value="P:proteolysis"/>
    <property type="evidence" value="ECO:0007669"/>
    <property type="project" value="UniProtKB-KW"/>
</dbReference>
<dbReference type="Pfam" id="PF01252">
    <property type="entry name" value="Peptidase_A8"/>
    <property type="match status" value="1"/>
</dbReference>
<feature type="transmembrane region" description="Helical" evidence="7">
    <location>
        <begin position="137"/>
        <end position="158"/>
    </location>
</feature>
<keyword evidence="5 7" id="KW-1133">Transmembrane helix</keyword>
<dbReference type="PANTHER" id="PTHR33695:SF1">
    <property type="entry name" value="LIPOPROTEIN SIGNAL PEPTIDASE"/>
    <property type="match status" value="1"/>
</dbReference>
<accession>A0A913XS99</accession>
<dbReference type="GO" id="GO:0016020">
    <property type="term" value="C:membrane"/>
    <property type="evidence" value="ECO:0007669"/>
    <property type="project" value="InterPro"/>
</dbReference>
<sequence>MEYIENQGMAFGTTFGSEMWHKLALSIFRIVAITLICIYWVRQARKGARMEFLVAVGLILAGATGNLIDSMFYDFAFAFDPCIHFNYLEGSGIEHDCGLWGVQEVRHTGFLLGNVVDMFKFDVNWPQWMPWVGGEQVFPAIWNLADASITVGVIMVFFRQRKYFPKKKDVTPVVSEETQEVP</sequence>
<name>A0A913XS99_EXADI</name>